<reference evidence="1" key="1">
    <citation type="submission" date="2021-01" db="EMBL/GenBank/DDBJ databases">
        <authorList>
            <consortium name="Genoscope - CEA"/>
            <person name="William W."/>
        </authorList>
    </citation>
    <scope>NUCLEOTIDE SEQUENCE</scope>
</reference>
<comment type="caution">
    <text evidence="1">The sequence shown here is derived from an EMBL/GenBank/DDBJ whole genome shotgun (WGS) entry which is preliminary data.</text>
</comment>
<evidence type="ECO:0000313" key="1">
    <source>
        <dbReference type="EMBL" id="CAD8066161.1"/>
    </source>
</evidence>
<evidence type="ECO:0000313" key="2">
    <source>
        <dbReference type="Proteomes" id="UP000692954"/>
    </source>
</evidence>
<dbReference type="AlphaFoldDB" id="A0A8S1LI54"/>
<gene>
    <name evidence="1" type="ORF">PSON_ATCC_30995.1.T0210160</name>
</gene>
<dbReference type="EMBL" id="CAJJDN010000021">
    <property type="protein sequence ID" value="CAD8066161.1"/>
    <property type="molecule type" value="Genomic_DNA"/>
</dbReference>
<name>A0A8S1LI54_9CILI</name>
<accession>A0A8S1LI54</accession>
<proteinExistence type="predicted"/>
<organism evidence="1 2">
    <name type="scientific">Paramecium sonneborni</name>
    <dbReference type="NCBI Taxonomy" id="65129"/>
    <lineage>
        <taxon>Eukaryota</taxon>
        <taxon>Sar</taxon>
        <taxon>Alveolata</taxon>
        <taxon>Ciliophora</taxon>
        <taxon>Intramacronucleata</taxon>
        <taxon>Oligohymenophorea</taxon>
        <taxon>Peniculida</taxon>
        <taxon>Parameciidae</taxon>
        <taxon>Paramecium</taxon>
    </lineage>
</organism>
<protein>
    <submittedName>
        <fullName evidence="1">Uncharacterized protein</fullName>
    </submittedName>
</protein>
<keyword evidence="2" id="KW-1185">Reference proteome</keyword>
<dbReference type="OrthoDB" id="299576at2759"/>
<dbReference type="Proteomes" id="UP000692954">
    <property type="component" value="Unassembled WGS sequence"/>
</dbReference>
<sequence>MSLRLGLLRWVNEKCPQMKASNIESMSDGRHFLCLLRRYFPEIEIPQFKKNSTIVSRIETLKKVDHYCSKLDNSIKVDILKIANKESNMILNLLKFIKSILDKTPVKKQNIKEEIPTIMKEQKKECQKINEEIVIIPMKQKQTDDKEIQTSSFQELKPLQILQEKIKKILQSEIQSPHLELEILSLLERDKEVANLQLFYQVQASRVRGVRKQSKFTEFMSIHSSQFYNRVEQNLLDPDYSFDQNLASKKSVCEDSLFQVSDEKQNY</sequence>